<feature type="binding site" evidence="12">
    <location>
        <position position="344"/>
    </location>
    <ligand>
        <name>homogentisate</name>
        <dbReference type="ChEBI" id="CHEBI:16169"/>
    </ligand>
</feature>
<name>A0AAW1XPK8_RUBAR</name>
<dbReference type="EC" id="1.13.11.5" evidence="4"/>
<feature type="domain" description="Homogentisate 1,2-dioxygenase N-terminal" evidence="14">
    <location>
        <begin position="21"/>
        <end position="52"/>
    </location>
</feature>
<keyword evidence="8" id="KW-0560">Oxidoreductase</keyword>
<feature type="domain" description="Homogentisate 1,2-dioxygenase N-terminal" evidence="14">
    <location>
        <begin position="96"/>
        <end position="270"/>
    </location>
</feature>
<keyword evidence="7" id="KW-0223">Dioxygenase</keyword>
<dbReference type="EMBL" id="JBEDUW010000003">
    <property type="protein sequence ID" value="KAK9937963.1"/>
    <property type="molecule type" value="Genomic_DNA"/>
</dbReference>
<dbReference type="PANTHER" id="PTHR11056:SF0">
    <property type="entry name" value="HOMOGENTISATE 1,2-DIOXYGENASE"/>
    <property type="match status" value="1"/>
</dbReference>
<evidence type="ECO:0000256" key="1">
    <source>
        <dbReference type="ARBA" id="ARBA00001962"/>
    </source>
</evidence>
<dbReference type="Proteomes" id="UP001457282">
    <property type="component" value="Unassembled WGS sequence"/>
</dbReference>
<evidence type="ECO:0000256" key="11">
    <source>
        <dbReference type="PIRSR" id="PIRSR605708-1"/>
    </source>
</evidence>
<feature type="domain" description="Homogentisate 1,2-dioxygenase C-terminal" evidence="13">
    <location>
        <begin position="272"/>
        <end position="407"/>
    </location>
</feature>
<dbReference type="FunFam" id="2.60.120.10:FF:000034">
    <property type="entry name" value="Homogentisate 1,2-dioxygenase"/>
    <property type="match status" value="1"/>
</dbReference>
<evidence type="ECO:0000256" key="6">
    <source>
        <dbReference type="ARBA" id="ARBA00022878"/>
    </source>
</evidence>
<proteinExistence type="inferred from homology"/>
<sequence>MDQQPAIVKTDGQDSFSSDLRYQSGFHNHFSSEALPGALPHGQSSPLLCPYGPLRRASLRHLLHVSSEAQPPQLALSDQAVPRPRRLSCGGGRWIIPEKPTDFVQGLYTVCGAGSSFLRHGFAIHMYTANKSMDNCAFCNADGDFLIVPQTGRLWITTECGRLQVSPGEIAVLPQGFRFAVDLPDGPSRGYVAEVFGTHFQLPDLGPIGANGLAAPRDFLVPTACFEESIRPGYIIIQKFGGELFTAKQDFSPFNVVAWHGNYAPYKYDLTTFCPFNTVLVDHGDPSVNTVLTAPTDNLHTFRPPYYHRNCMSEFMGLIYGGYEAKADGFVPGGASLHSCMTPHGPDTKTYEATIARGNEAGPHKISDTMAFMFESCLIPRICSWALESPFIDRDYYQCWIGLRSHFTGTRSNDKDGDIENGQKED</sequence>
<evidence type="ECO:0000259" key="13">
    <source>
        <dbReference type="Pfam" id="PF04209"/>
    </source>
</evidence>
<dbReference type="AlphaFoldDB" id="A0AAW1XPK8"/>
<keyword evidence="16" id="KW-1185">Reference proteome</keyword>
<feature type="binding site" evidence="12">
    <location>
        <position position="308"/>
    </location>
    <ligand>
        <name>Fe cation</name>
        <dbReference type="ChEBI" id="CHEBI:24875"/>
    </ligand>
</feature>
<keyword evidence="6" id="KW-0828">Tyrosine catabolism</keyword>
<reference evidence="15 16" key="1">
    <citation type="journal article" date="2023" name="G3 (Bethesda)">
        <title>A chromosome-length genome assembly and annotation of blackberry (Rubus argutus, cv. 'Hillquist').</title>
        <authorList>
            <person name="Bruna T."/>
            <person name="Aryal R."/>
            <person name="Dudchenko O."/>
            <person name="Sargent D.J."/>
            <person name="Mead D."/>
            <person name="Buti M."/>
            <person name="Cavallini A."/>
            <person name="Hytonen T."/>
            <person name="Andres J."/>
            <person name="Pham M."/>
            <person name="Weisz D."/>
            <person name="Mascagni F."/>
            <person name="Usai G."/>
            <person name="Natali L."/>
            <person name="Bassil N."/>
            <person name="Fernandez G.E."/>
            <person name="Lomsadze A."/>
            <person name="Armour M."/>
            <person name="Olukolu B."/>
            <person name="Poorten T."/>
            <person name="Britton C."/>
            <person name="Davik J."/>
            <person name="Ashrafi H."/>
            <person name="Aiden E.L."/>
            <person name="Borodovsky M."/>
            <person name="Worthington M."/>
        </authorList>
    </citation>
    <scope>NUCLEOTIDE SEQUENCE [LARGE SCALE GENOMIC DNA]</scope>
    <source>
        <strain evidence="15">PI 553951</strain>
    </source>
</reference>
<evidence type="ECO:0000313" key="15">
    <source>
        <dbReference type="EMBL" id="KAK9937963.1"/>
    </source>
</evidence>
<keyword evidence="5 12" id="KW-0479">Metal-binding</keyword>
<dbReference type="SUPFAM" id="SSF51182">
    <property type="entry name" value="RmlC-like cupins"/>
    <property type="match status" value="1"/>
</dbReference>
<evidence type="ECO:0000256" key="7">
    <source>
        <dbReference type="ARBA" id="ARBA00022964"/>
    </source>
</evidence>
<gene>
    <name evidence="15" type="ORF">M0R45_014726</name>
</gene>
<comment type="cofactor">
    <cofactor evidence="1 12">
        <name>Fe cation</name>
        <dbReference type="ChEBI" id="CHEBI:24875"/>
    </cofactor>
</comment>
<keyword evidence="9 12" id="KW-0408">Iron</keyword>
<dbReference type="GO" id="GO:0005737">
    <property type="term" value="C:cytoplasm"/>
    <property type="evidence" value="ECO:0007669"/>
    <property type="project" value="TreeGrafter"/>
</dbReference>
<evidence type="ECO:0000256" key="5">
    <source>
        <dbReference type="ARBA" id="ARBA00022723"/>
    </source>
</evidence>
<dbReference type="CDD" id="cd07000">
    <property type="entry name" value="cupin_HGO_N"/>
    <property type="match status" value="1"/>
</dbReference>
<evidence type="ECO:0000259" key="14">
    <source>
        <dbReference type="Pfam" id="PF20510"/>
    </source>
</evidence>
<dbReference type="GO" id="GO:0046872">
    <property type="term" value="F:metal ion binding"/>
    <property type="evidence" value="ECO:0007669"/>
    <property type="project" value="UniProtKB-KW"/>
</dbReference>
<evidence type="ECO:0000256" key="2">
    <source>
        <dbReference type="ARBA" id="ARBA00004704"/>
    </source>
</evidence>
<dbReference type="GO" id="GO:0006559">
    <property type="term" value="P:L-phenylalanine catabolic process"/>
    <property type="evidence" value="ECO:0007669"/>
    <property type="project" value="UniProtKB-KW"/>
</dbReference>
<dbReference type="InterPro" id="IPR014710">
    <property type="entry name" value="RmlC-like_jellyroll"/>
</dbReference>
<comment type="caution">
    <text evidence="15">The sequence shown here is derived from an EMBL/GenBank/DDBJ whole genome shotgun (WGS) entry which is preliminary data.</text>
</comment>
<feature type="binding site" evidence="12">
    <location>
        <position position="323"/>
    </location>
    <ligand>
        <name>homogentisate</name>
        <dbReference type="ChEBI" id="CHEBI:16169"/>
    </ligand>
</feature>
<evidence type="ECO:0000256" key="10">
    <source>
        <dbReference type="ARBA" id="ARBA00023232"/>
    </source>
</evidence>
<dbReference type="Pfam" id="PF04209">
    <property type="entry name" value="HgmA_C"/>
    <property type="match status" value="1"/>
</dbReference>
<dbReference type="InterPro" id="IPR011051">
    <property type="entry name" value="RmlC_Cupin_sf"/>
</dbReference>
<evidence type="ECO:0000256" key="12">
    <source>
        <dbReference type="PIRSR" id="PIRSR605708-2"/>
    </source>
</evidence>
<dbReference type="GO" id="GO:0004411">
    <property type="term" value="F:homogentisate 1,2-dioxygenase activity"/>
    <property type="evidence" value="ECO:0007669"/>
    <property type="project" value="UniProtKB-EC"/>
</dbReference>
<organism evidence="15 16">
    <name type="scientific">Rubus argutus</name>
    <name type="common">Southern blackberry</name>
    <dbReference type="NCBI Taxonomy" id="59490"/>
    <lineage>
        <taxon>Eukaryota</taxon>
        <taxon>Viridiplantae</taxon>
        <taxon>Streptophyta</taxon>
        <taxon>Embryophyta</taxon>
        <taxon>Tracheophyta</taxon>
        <taxon>Spermatophyta</taxon>
        <taxon>Magnoliopsida</taxon>
        <taxon>eudicotyledons</taxon>
        <taxon>Gunneridae</taxon>
        <taxon>Pentapetalae</taxon>
        <taxon>rosids</taxon>
        <taxon>fabids</taxon>
        <taxon>Rosales</taxon>
        <taxon>Rosaceae</taxon>
        <taxon>Rosoideae</taxon>
        <taxon>Rosoideae incertae sedis</taxon>
        <taxon>Rubus</taxon>
    </lineage>
</organism>
<comment type="similarity">
    <text evidence="3">Belongs to the homogentisate dioxygenase family.</text>
</comment>
<comment type="pathway">
    <text evidence="2">Amino-acid degradation; L-phenylalanine degradation; acetoacetate and fumarate from L-phenylalanine: step 4/6.</text>
</comment>
<dbReference type="Gene3D" id="2.60.120.10">
    <property type="entry name" value="Jelly Rolls"/>
    <property type="match status" value="1"/>
</dbReference>
<keyword evidence="10" id="KW-0585">Phenylalanine catabolism</keyword>
<dbReference type="PANTHER" id="PTHR11056">
    <property type="entry name" value="HOMOGENTISATE 1,2-DIOXYGENASE"/>
    <property type="match status" value="1"/>
</dbReference>
<accession>A0AAW1XPK8</accession>
<dbReference type="InterPro" id="IPR005708">
    <property type="entry name" value="Homogentis_dOase"/>
</dbReference>
<evidence type="ECO:0000313" key="16">
    <source>
        <dbReference type="Proteomes" id="UP001457282"/>
    </source>
</evidence>
<feature type="active site" description="Proton acceptor" evidence="11">
    <location>
        <position position="283"/>
    </location>
</feature>
<evidence type="ECO:0000256" key="4">
    <source>
        <dbReference type="ARBA" id="ARBA00013127"/>
    </source>
</evidence>
<feature type="binding site" evidence="12">
    <location>
        <position position="344"/>
    </location>
    <ligand>
        <name>Fe cation</name>
        <dbReference type="ChEBI" id="CHEBI:24875"/>
    </ligand>
</feature>
<dbReference type="InterPro" id="IPR046452">
    <property type="entry name" value="HgmA_N"/>
</dbReference>
<evidence type="ECO:0000256" key="3">
    <source>
        <dbReference type="ARBA" id="ARBA00007757"/>
    </source>
</evidence>
<feature type="binding site" evidence="12">
    <location>
        <position position="314"/>
    </location>
    <ligand>
        <name>Fe cation</name>
        <dbReference type="ChEBI" id="CHEBI:24875"/>
    </ligand>
</feature>
<dbReference type="InterPro" id="IPR046451">
    <property type="entry name" value="HgmA_C"/>
</dbReference>
<evidence type="ECO:0000256" key="8">
    <source>
        <dbReference type="ARBA" id="ARBA00023002"/>
    </source>
</evidence>
<dbReference type="GO" id="GO:0006572">
    <property type="term" value="P:L-tyrosine catabolic process"/>
    <property type="evidence" value="ECO:0007669"/>
    <property type="project" value="UniProtKB-KW"/>
</dbReference>
<protein>
    <recommendedName>
        <fullName evidence="4">homogentisate 1,2-dioxygenase</fullName>
        <ecNumber evidence="4">1.13.11.5</ecNumber>
    </recommendedName>
</protein>
<evidence type="ECO:0000256" key="9">
    <source>
        <dbReference type="ARBA" id="ARBA00023004"/>
    </source>
</evidence>
<dbReference type="Pfam" id="PF20510">
    <property type="entry name" value="HgmA_N"/>
    <property type="match status" value="2"/>
</dbReference>